<sequence>MDTQVTSFSFKREKVYVDLDVRKTNWKVSIMGEHLTHKTFSQDPNPDILYEYLVSHYAFQKVFWNILK</sequence>
<accession>A0ABW9RKN0</accession>
<proteinExistence type="predicted"/>
<protein>
    <recommendedName>
        <fullName evidence="3">KTSC domain-containing protein</fullName>
    </recommendedName>
</protein>
<name>A0ABW9RKN0_9BACT</name>
<organism evidence="1 2">
    <name type="scientific">Fulvivirga kasyanovii</name>
    <dbReference type="NCBI Taxonomy" id="396812"/>
    <lineage>
        <taxon>Bacteria</taxon>
        <taxon>Pseudomonadati</taxon>
        <taxon>Bacteroidota</taxon>
        <taxon>Cytophagia</taxon>
        <taxon>Cytophagales</taxon>
        <taxon>Fulvivirgaceae</taxon>
        <taxon>Fulvivirga</taxon>
    </lineage>
</organism>
<dbReference type="RefSeq" id="WP_155170626.1">
    <property type="nucleotide sequence ID" value="NZ_BAAAFL010000012.1"/>
</dbReference>
<dbReference type="Proteomes" id="UP000798808">
    <property type="component" value="Unassembled WGS sequence"/>
</dbReference>
<evidence type="ECO:0008006" key="3">
    <source>
        <dbReference type="Google" id="ProtNLM"/>
    </source>
</evidence>
<evidence type="ECO:0000313" key="1">
    <source>
        <dbReference type="EMBL" id="MTI24583.1"/>
    </source>
</evidence>
<reference evidence="1 2" key="1">
    <citation type="submission" date="2019-02" db="EMBL/GenBank/DDBJ databases">
        <authorList>
            <person name="Goldberg S.R."/>
            <person name="Haltli B.A."/>
            <person name="Correa H."/>
            <person name="Russell K.G."/>
        </authorList>
    </citation>
    <scope>NUCLEOTIDE SEQUENCE [LARGE SCALE GENOMIC DNA]</scope>
    <source>
        <strain evidence="1 2">JCM 16186</strain>
    </source>
</reference>
<gene>
    <name evidence="1" type="ORF">E1163_06465</name>
</gene>
<keyword evidence="2" id="KW-1185">Reference proteome</keyword>
<comment type="caution">
    <text evidence="1">The sequence shown here is derived from an EMBL/GenBank/DDBJ whole genome shotgun (WGS) entry which is preliminary data.</text>
</comment>
<evidence type="ECO:0000313" key="2">
    <source>
        <dbReference type="Proteomes" id="UP000798808"/>
    </source>
</evidence>
<dbReference type="EMBL" id="SMLW01000430">
    <property type="protein sequence ID" value="MTI24583.1"/>
    <property type="molecule type" value="Genomic_DNA"/>
</dbReference>